<gene>
    <name evidence="4" type="ORF">B7Z12_14135</name>
</gene>
<dbReference type="PANTHER" id="PTHR44591">
    <property type="entry name" value="STRESS RESPONSE REGULATOR PROTEIN 1"/>
    <property type="match status" value="1"/>
</dbReference>
<protein>
    <submittedName>
        <fullName evidence="4">Response regulator</fullName>
    </submittedName>
</protein>
<dbReference type="InterPro" id="IPR050595">
    <property type="entry name" value="Bact_response_regulator"/>
</dbReference>
<dbReference type="Gene3D" id="3.40.50.2300">
    <property type="match status" value="1"/>
</dbReference>
<name>A0A258D0M1_CAUVI</name>
<sequence>MTQPEARKGRVFVAEDDRGVLDLIVTRLTLAGYDTAYGRDGWEAVQGIQQTRPAAVVLDINMPNLDGFGVLDALRKKPPLAPIPVMVLTARNAPGDVQRAMALGARDFLTKPFDDVQLLARIARLLRPRPRVAARTPSSPLLIL</sequence>
<feature type="domain" description="Response regulatory" evidence="3">
    <location>
        <begin position="10"/>
        <end position="126"/>
    </location>
</feature>
<dbReference type="EMBL" id="NCDQ01000243">
    <property type="protein sequence ID" value="OYX01450.1"/>
    <property type="molecule type" value="Genomic_DNA"/>
</dbReference>
<evidence type="ECO:0000256" key="1">
    <source>
        <dbReference type="ARBA" id="ARBA00022553"/>
    </source>
</evidence>
<dbReference type="InterPro" id="IPR001789">
    <property type="entry name" value="Sig_transdc_resp-reg_receiver"/>
</dbReference>
<proteinExistence type="predicted"/>
<evidence type="ECO:0000313" key="5">
    <source>
        <dbReference type="Proteomes" id="UP000215616"/>
    </source>
</evidence>
<dbReference type="PROSITE" id="PS50110">
    <property type="entry name" value="RESPONSE_REGULATORY"/>
    <property type="match status" value="1"/>
</dbReference>
<comment type="caution">
    <text evidence="4">The sequence shown here is derived from an EMBL/GenBank/DDBJ whole genome shotgun (WGS) entry which is preliminary data.</text>
</comment>
<evidence type="ECO:0000313" key="4">
    <source>
        <dbReference type="EMBL" id="OYX01450.1"/>
    </source>
</evidence>
<dbReference type="SUPFAM" id="SSF52172">
    <property type="entry name" value="CheY-like"/>
    <property type="match status" value="1"/>
</dbReference>
<reference evidence="4 5" key="1">
    <citation type="submission" date="2017-03" db="EMBL/GenBank/DDBJ databases">
        <title>Lifting the veil on microbial sulfur biogeochemistry in mining wastewaters.</title>
        <authorList>
            <person name="Kantor R.S."/>
            <person name="Colenbrander Nelson T."/>
            <person name="Marshall S."/>
            <person name="Bennett D."/>
            <person name="Apte S."/>
            <person name="Camacho D."/>
            <person name="Thomas B.C."/>
            <person name="Warren L.A."/>
            <person name="Banfield J.F."/>
        </authorList>
    </citation>
    <scope>NUCLEOTIDE SEQUENCE [LARGE SCALE GENOMIC DNA]</scope>
    <source>
        <strain evidence="4">32-67-7</strain>
    </source>
</reference>
<dbReference type="Proteomes" id="UP000215616">
    <property type="component" value="Unassembled WGS sequence"/>
</dbReference>
<evidence type="ECO:0000259" key="3">
    <source>
        <dbReference type="PROSITE" id="PS50110"/>
    </source>
</evidence>
<dbReference type="InterPro" id="IPR011006">
    <property type="entry name" value="CheY-like_superfamily"/>
</dbReference>
<evidence type="ECO:0000256" key="2">
    <source>
        <dbReference type="PROSITE-ProRule" id="PRU00169"/>
    </source>
</evidence>
<dbReference type="CDD" id="cd17574">
    <property type="entry name" value="REC_OmpR"/>
    <property type="match status" value="1"/>
</dbReference>
<accession>A0A258D0M1</accession>
<dbReference type="PANTHER" id="PTHR44591:SF23">
    <property type="entry name" value="CHEY SUBFAMILY"/>
    <property type="match status" value="1"/>
</dbReference>
<dbReference type="GO" id="GO:0000160">
    <property type="term" value="P:phosphorelay signal transduction system"/>
    <property type="evidence" value="ECO:0007669"/>
    <property type="project" value="InterPro"/>
</dbReference>
<dbReference type="SMART" id="SM00448">
    <property type="entry name" value="REC"/>
    <property type="match status" value="1"/>
</dbReference>
<organism evidence="4 5">
    <name type="scientific">Caulobacter vibrioides</name>
    <name type="common">Caulobacter crescentus</name>
    <dbReference type="NCBI Taxonomy" id="155892"/>
    <lineage>
        <taxon>Bacteria</taxon>
        <taxon>Pseudomonadati</taxon>
        <taxon>Pseudomonadota</taxon>
        <taxon>Alphaproteobacteria</taxon>
        <taxon>Caulobacterales</taxon>
        <taxon>Caulobacteraceae</taxon>
        <taxon>Caulobacter</taxon>
    </lineage>
</organism>
<keyword evidence="1 2" id="KW-0597">Phosphoprotein</keyword>
<feature type="modified residue" description="4-aspartylphosphate" evidence="2">
    <location>
        <position position="59"/>
    </location>
</feature>
<dbReference type="Pfam" id="PF00072">
    <property type="entry name" value="Response_reg"/>
    <property type="match status" value="1"/>
</dbReference>
<dbReference type="AlphaFoldDB" id="A0A258D0M1"/>